<dbReference type="SUPFAM" id="SSF53067">
    <property type="entry name" value="Actin-like ATPase domain"/>
    <property type="match status" value="2"/>
</dbReference>
<organism evidence="7 8">
    <name type="scientific">Martelella lutilitoris</name>
    <dbReference type="NCBI Taxonomy" id="2583532"/>
    <lineage>
        <taxon>Bacteria</taxon>
        <taxon>Pseudomonadati</taxon>
        <taxon>Pseudomonadota</taxon>
        <taxon>Alphaproteobacteria</taxon>
        <taxon>Hyphomicrobiales</taxon>
        <taxon>Aurantimonadaceae</taxon>
        <taxon>Martelella</taxon>
    </lineage>
</organism>
<dbReference type="InterPro" id="IPR018485">
    <property type="entry name" value="FGGY_C"/>
</dbReference>
<dbReference type="CDD" id="cd07802">
    <property type="entry name" value="ASKHA_NBD_FGGY_EcLyxK-like"/>
    <property type="match status" value="1"/>
</dbReference>
<dbReference type="PANTHER" id="PTHR43095">
    <property type="entry name" value="SUGAR KINASE"/>
    <property type="match status" value="1"/>
</dbReference>
<comment type="caution">
    <text evidence="7">The sequence shown here is derived from an EMBL/GenBank/DDBJ whole genome shotgun (WGS) entry which is preliminary data.</text>
</comment>
<protein>
    <recommendedName>
        <fullName evidence="9">Carbohydrate kinase</fullName>
    </recommendedName>
</protein>
<dbReference type="EMBL" id="VCLB01000003">
    <property type="protein sequence ID" value="TNB48565.1"/>
    <property type="molecule type" value="Genomic_DNA"/>
</dbReference>
<dbReference type="Pfam" id="PF00370">
    <property type="entry name" value="FGGY_N"/>
    <property type="match status" value="1"/>
</dbReference>
<gene>
    <name evidence="7" type="ORF">FF124_05355</name>
</gene>
<reference evidence="7 8" key="1">
    <citation type="submission" date="2019-05" db="EMBL/GenBank/DDBJ databases">
        <authorList>
            <person name="Lee S.D."/>
        </authorList>
    </citation>
    <scope>NUCLEOTIDE SEQUENCE [LARGE SCALE GENOMIC DNA]</scope>
    <source>
        <strain evidence="7 8">GH2-6</strain>
    </source>
</reference>
<sequence>MTELRIGLDVGTTAIKVAAYTPEGECMASAARVNKVSRPAPGHAEQDMDTIWTLTAECLSELSAKCEGASFAALGVCAQGDGLWLMDEAGKPCGNAMLWNDTRASADLETLAQRGATGAVGLGCHTDLWPGTSAMLWRWLRRNRPEAAACARASFTCADWIGFRLTGKIATDFSNASIPLIDFETRSYGPRQLDLLECNDLGAILAAPKRASEKLGALSPDAARKTGLPAGLPVSVGTLDLAAMIVGMGLDRPGQTMMILGTTAVVNILTDHVTPTEKPVGASALHPTSEAIIRILAPSTGAAAFDWFTALHPKSLGGESTEEIAGKLNALVEDVPPGANGVTFLPYLNGERAPFVSPDIRAQFHGLRADTTKAEMGRAVMEGTAMSLRHCFEAEDGLPPAPVQLTGGGSKNPVWCQIIADVIGQDIEVSPASDQGLWGAACLGAAAAGLGDAIALSKREETPTVYRARPEIHEQYCAVYRRYALISSAMRTLQTALNSLKEENP</sequence>
<dbReference type="PROSITE" id="PS00445">
    <property type="entry name" value="FGGY_KINASES_2"/>
    <property type="match status" value="1"/>
</dbReference>
<evidence type="ECO:0000259" key="5">
    <source>
        <dbReference type="Pfam" id="PF00370"/>
    </source>
</evidence>
<reference evidence="7 8" key="2">
    <citation type="submission" date="2019-06" db="EMBL/GenBank/DDBJ databases">
        <title>Martelella lutilitoris sp. nov., isolated from a tidal mudflat.</title>
        <authorList>
            <person name="Kim Y.-J."/>
        </authorList>
    </citation>
    <scope>NUCLEOTIDE SEQUENCE [LARGE SCALE GENOMIC DNA]</scope>
    <source>
        <strain evidence="7 8">GH2-6</strain>
    </source>
</reference>
<proteinExistence type="inferred from homology"/>
<dbReference type="InterPro" id="IPR043129">
    <property type="entry name" value="ATPase_NBD"/>
</dbReference>
<name>A0A5C4JSX7_9HYPH</name>
<evidence type="ECO:0000256" key="1">
    <source>
        <dbReference type="ARBA" id="ARBA00009156"/>
    </source>
</evidence>
<dbReference type="RefSeq" id="WP_138747473.1">
    <property type="nucleotide sequence ID" value="NZ_VCLB01000003.1"/>
</dbReference>
<dbReference type="OrthoDB" id="9805576at2"/>
<evidence type="ECO:0000256" key="4">
    <source>
        <dbReference type="RuleBase" id="RU003733"/>
    </source>
</evidence>
<evidence type="ECO:0000256" key="2">
    <source>
        <dbReference type="ARBA" id="ARBA00022679"/>
    </source>
</evidence>
<dbReference type="PANTHER" id="PTHR43095:SF5">
    <property type="entry name" value="XYLULOSE KINASE"/>
    <property type="match status" value="1"/>
</dbReference>
<dbReference type="GO" id="GO:0005975">
    <property type="term" value="P:carbohydrate metabolic process"/>
    <property type="evidence" value="ECO:0007669"/>
    <property type="project" value="InterPro"/>
</dbReference>
<evidence type="ECO:0000259" key="6">
    <source>
        <dbReference type="Pfam" id="PF02782"/>
    </source>
</evidence>
<dbReference type="AlphaFoldDB" id="A0A5C4JSX7"/>
<dbReference type="GO" id="GO:0016301">
    <property type="term" value="F:kinase activity"/>
    <property type="evidence" value="ECO:0007669"/>
    <property type="project" value="UniProtKB-KW"/>
</dbReference>
<accession>A0A5C4JSX7</accession>
<evidence type="ECO:0000313" key="8">
    <source>
        <dbReference type="Proteomes" id="UP000307874"/>
    </source>
</evidence>
<keyword evidence="8" id="KW-1185">Reference proteome</keyword>
<dbReference type="Proteomes" id="UP000307874">
    <property type="component" value="Unassembled WGS sequence"/>
</dbReference>
<comment type="similarity">
    <text evidence="1 4">Belongs to the FGGY kinase family.</text>
</comment>
<dbReference type="Gene3D" id="3.30.420.40">
    <property type="match status" value="2"/>
</dbReference>
<keyword evidence="3 4" id="KW-0418">Kinase</keyword>
<dbReference type="InterPro" id="IPR018483">
    <property type="entry name" value="Carb_kinase_FGGY_CS"/>
</dbReference>
<dbReference type="PIRSF" id="PIRSF000538">
    <property type="entry name" value="GlpK"/>
    <property type="match status" value="1"/>
</dbReference>
<dbReference type="InterPro" id="IPR018484">
    <property type="entry name" value="FGGY_N"/>
</dbReference>
<dbReference type="Pfam" id="PF02782">
    <property type="entry name" value="FGGY_C"/>
    <property type="match status" value="1"/>
</dbReference>
<evidence type="ECO:0000313" key="7">
    <source>
        <dbReference type="EMBL" id="TNB48565.1"/>
    </source>
</evidence>
<dbReference type="InterPro" id="IPR050406">
    <property type="entry name" value="FGGY_Carb_Kinase"/>
</dbReference>
<feature type="domain" description="Carbohydrate kinase FGGY C-terminal" evidence="6">
    <location>
        <begin position="258"/>
        <end position="448"/>
    </location>
</feature>
<feature type="domain" description="Carbohydrate kinase FGGY N-terminal" evidence="5">
    <location>
        <begin position="6"/>
        <end position="247"/>
    </location>
</feature>
<evidence type="ECO:0000256" key="3">
    <source>
        <dbReference type="ARBA" id="ARBA00022777"/>
    </source>
</evidence>
<dbReference type="GO" id="GO:0016773">
    <property type="term" value="F:phosphotransferase activity, alcohol group as acceptor"/>
    <property type="evidence" value="ECO:0007669"/>
    <property type="project" value="InterPro"/>
</dbReference>
<keyword evidence="2 4" id="KW-0808">Transferase</keyword>
<dbReference type="InterPro" id="IPR000577">
    <property type="entry name" value="Carb_kinase_FGGY"/>
</dbReference>
<evidence type="ECO:0008006" key="9">
    <source>
        <dbReference type="Google" id="ProtNLM"/>
    </source>
</evidence>